<dbReference type="GO" id="GO:0005506">
    <property type="term" value="F:iron ion binding"/>
    <property type="evidence" value="ECO:0007669"/>
    <property type="project" value="InterPro"/>
</dbReference>
<sequence length="419" mass="45697">MLKSHSLNRVDAPGKVSGETLYAGDITPDNLLHGKVLFSNQPHARMISMNTAVAEAIPGVVAIFTAKDVPVNEYGLIFPDQPVLVGLDSPKPHSNVSRWEGDQVAVIIAESEAIAAKARSLIQIEWEPLPIISSMEEALKDEVIIQPWHGSNVLKKYQIRKGDMDAGWANADITIESSYHLPYQEHAYLQPEAGVAYMDAQGRVTVEVGGQWAHEDREQVAHALGLPDEQVRVIYPAIGGAFGGKEDMSLQIVLGLAAYRLHQRGIDRPIRIIWTREESIIGHHKRHQATVHTKWGATKEGLITAVSATVYMDSGGYAYTSTKVLGNFHLMVTGPYEIPNAHLDSYAISTNNVPGGAFRGFGGPQGAFAAETQMNKLAEALNMSPVEIRLKNMLRDGSMLTVQTPMPTGVSLAEVVQRC</sequence>
<name>A0A3B0VEB4_9ZZZZ</name>
<feature type="domain" description="Aldehyde oxidase/xanthine dehydrogenase a/b hammerhead" evidence="1">
    <location>
        <begin position="17"/>
        <end position="130"/>
    </location>
</feature>
<dbReference type="SMART" id="SM01008">
    <property type="entry name" value="Ald_Xan_dh_C"/>
    <property type="match status" value="1"/>
</dbReference>
<dbReference type="InterPro" id="IPR000674">
    <property type="entry name" value="Ald_Oxase/Xan_DH_a/b"/>
</dbReference>
<dbReference type="SUPFAM" id="SSF56003">
    <property type="entry name" value="Molybdenum cofactor-binding domain"/>
    <property type="match status" value="1"/>
</dbReference>
<proteinExistence type="predicted"/>
<accession>A0A3B0VEB4</accession>
<dbReference type="SUPFAM" id="SSF54665">
    <property type="entry name" value="CO dehydrogenase molybdoprotein N-domain-like"/>
    <property type="match status" value="1"/>
</dbReference>
<evidence type="ECO:0000259" key="1">
    <source>
        <dbReference type="SMART" id="SM01008"/>
    </source>
</evidence>
<dbReference type="Pfam" id="PF01315">
    <property type="entry name" value="Ald_Xan_dh_C"/>
    <property type="match status" value="1"/>
</dbReference>
<keyword evidence="2" id="KW-0560">Oxidoreductase</keyword>
<dbReference type="Pfam" id="PF02738">
    <property type="entry name" value="MoCoBD_1"/>
    <property type="match status" value="1"/>
</dbReference>
<dbReference type="EC" id="1.17.1.4" evidence="2"/>
<evidence type="ECO:0000313" key="2">
    <source>
        <dbReference type="EMBL" id="VAW38673.1"/>
    </source>
</evidence>
<protein>
    <submittedName>
        <fullName evidence="2">Xanthine dehydrogenase, molybdenum binding subunit</fullName>
        <ecNumber evidence="2">1.17.1.4</ecNumber>
    </submittedName>
</protein>
<organism evidence="2">
    <name type="scientific">hydrothermal vent metagenome</name>
    <dbReference type="NCBI Taxonomy" id="652676"/>
    <lineage>
        <taxon>unclassified sequences</taxon>
        <taxon>metagenomes</taxon>
        <taxon>ecological metagenomes</taxon>
    </lineage>
</organism>
<dbReference type="PANTHER" id="PTHR11908">
    <property type="entry name" value="XANTHINE DEHYDROGENASE"/>
    <property type="match status" value="1"/>
</dbReference>
<dbReference type="InterPro" id="IPR008274">
    <property type="entry name" value="AldOxase/xan_DH_MoCoBD1"/>
</dbReference>
<gene>
    <name evidence="2" type="ORF">MNBD_CHLOROFLEXI01-144</name>
</gene>
<dbReference type="Gene3D" id="3.90.1170.50">
    <property type="entry name" value="Aldehyde oxidase/xanthine dehydrogenase, a/b hammerhead"/>
    <property type="match status" value="1"/>
</dbReference>
<reference evidence="2" key="1">
    <citation type="submission" date="2018-06" db="EMBL/GenBank/DDBJ databases">
        <authorList>
            <person name="Zhirakovskaya E."/>
        </authorList>
    </citation>
    <scope>NUCLEOTIDE SEQUENCE</scope>
</reference>
<dbReference type="InterPro" id="IPR016208">
    <property type="entry name" value="Ald_Oxase/xanthine_DH-like"/>
</dbReference>
<dbReference type="GO" id="GO:0004854">
    <property type="term" value="F:xanthine dehydrogenase activity"/>
    <property type="evidence" value="ECO:0007669"/>
    <property type="project" value="UniProtKB-EC"/>
</dbReference>
<dbReference type="InterPro" id="IPR037165">
    <property type="entry name" value="AldOxase/xan_DH_Mopterin-bd_sf"/>
</dbReference>
<feature type="non-terminal residue" evidence="2">
    <location>
        <position position="419"/>
    </location>
</feature>
<dbReference type="EMBL" id="UOEU01000715">
    <property type="protein sequence ID" value="VAW38673.1"/>
    <property type="molecule type" value="Genomic_DNA"/>
</dbReference>
<dbReference type="AlphaFoldDB" id="A0A3B0VEB4"/>
<dbReference type="Gene3D" id="3.30.365.10">
    <property type="entry name" value="Aldehyde oxidase/xanthine dehydrogenase, molybdopterin binding domain"/>
    <property type="match status" value="2"/>
</dbReference>
<dbReference type="InterPro" id="IPR036856">
    <property type="entry name" value="Ald_Oxase/Xan_DH_a/b_sf"/>
</dbReference>
<dbReference type="PANTHER" id="PTHR11908:SF157">
    <property type="entry name" value="XANTHINE DEHYDROGENASE SUBUNIT D-RELATED"/>
    <property type="match status" value="1"/>
</dbReference>